<protein>
    <submittedName>
        <fullName evidence="1">SIMPL domain-containing protein</fullName>
    </submittedName>
</protein>
<dbReference type="Pfam" id="PF04402">
    <property type="entry name" value="SIMPL"/>
    <property type="match status" value="1"/>
</dbReference>
<dbReference type="InterPro" id="IPR007497">
    <property type="entry name" value="SIMPL/DUF541"/>
</dbReference>
<organism evidence="1 2">
    <name type="scientific">Sporosarcina koreensis</name>
    <dbReference type="NCBI Taxonomy" id="334735"/>
    <lineage>
        <taxon>Bacteria</taxon>
        <taxon>Bacillati</taxon>
        <taxon>Bacillota</taxon>
        <taxon>Bacilli</taxon>
        <taxon>Bacillales</taxon>
        <taxon>Caryophanaceae</taxon>
        <taxon>Sporosarcina</taxon>
    </lineage>
</organism>
<proteinExistence type="predicted"/>
<comment type="caution">
    <text evidence="1">The sequence shown here is derived from an EMBL/GenBank/DDBJ whole genome shotgun (WGS) entry which is preliminary data.</text>
</comment>
<gene>
    <name evidence="1" type="ORF">ACFPTP_03300</name>
</gene>
<evidence type="ECO:0000313" key="1">
    <source>
        <dbReference type="EMBL" id="MFC5602272.1"/>
    </source>
</evidence>
<dbReference type="InterPro" id="IPR052022">
    <property type="entry name" value="26kDa_periplasmic_antigen"/>
</dbReference>
<dbReference type="Gene3D" id="3.30.110.170">
    <property type="entry name" value="Protein of unknown function (DUF541), domain 1"/>
    <property type="match status" value="1"/>
</dbReference>
<dbReference type="EMBL" id="JBHSNP010000008">
    <property type="protein sequence ID" value="MFC5602272.1"/>
    <property type="molecule type" value="Genomic_DNA"/>
</dbReference>
<dbReference type="RefSeq" id="WP_381442194.1">
    <property type="nucleotide sequence ID" value="NZ_JBHSNP010000008.1"/>
</dbReference>
<dbReference type="PANTHER" id="PTHR34387:SF1">
    <property type="entry name" value="PERIPLASMIC IMMUNOGENIC PROTEIN"/>
    <property type="match status" value="1"/>
</dbReference>
<reference evidence="2" key="1">
    <citation type="journal article" date="2019" name="Int. J. Syst. Evol. Microbiol.">
        <title>The Global Catalogue of Microorganisms (GCM) 10K type strain sequencing project: providing services to taxonomists for standard genome sequencing and annotation.</title>
        <authorList>
            <consortium name="The Broad Institute Genomics Platform"/>
            <consortium name="The Broad Institute Genome Sequencing Center for Infectious Disease"/>
            <person name="Wu L."/>
            <person name="Ma J."/>
        </authorList>
    </citation>
    <scope>NUCLEOTIDE SEQUENCE [LARGE SCALE GENOMIC DNA]</scope>
    <source>
        <strain evidence="2">KACC 11299</strain>
    </source>
</reference>
<sequence>MYYPYIRQQARQPNRSITVVGQGEVFAKPDIATIQLEVNTTNEHLSEAQRENSTTMINIIQSLIAMGIPQENIQTVNYSIFPRYDYVNGEQIFRGYEVSNSISVKLTDIQHVGNVIDTAVEQGANRVSNIQFSVEDVDRYKQEAIVHALQNAQMKARTIADTLQLQIAPQPVRITEVENGGQPTPLFKATMSESVMTPIEGGQISVRSTMRVQYEY</sequence>
<dbReference type="Gene3D" id="3.30.70.2970">
    <property type="entry name" value="Protein of unknown function (DUF541), domain 2"/>
    <property type="match status" value="1"/>
</dbReference>
<dbReference type="Proteomes" id="UP001596071">
    <property type="component" value="Unassembled WGS sequence"/>
</dbReference>
<evidence type="ECO:0000313" key="2">
    <source>
        <dbReference type="Proteomes" id="UP001596071"/>
    </source>
</evidence>
<accession>A0ABW0TU28</accession>
<name>A0ABW0TU28_9BACL</name>
<dbReference type="PANTHER" id="PTHR34387">
    <property type="entry name" value="SLR1258 PROTEIN"/>
    <property type="match status" value="1"/>
</dbReference>
<keyword evidence="2" id="KW-1185">Reference proteome</keyword>